<sequence length="722" mass="83672">MATKKDVRILVIGDPGVGKTSLILSLVSEEFPEEVPSKSEEITIPADVTPERVPTHIVDYSSQEQDEETLQEEICKANVLCVVYSVVDEDSIERITTFWLPYIRNCLGEDHRRPVILVGSKTDMLDFSTMETMMPIMNDFAEVETCVECSAKTLKNITEMFYYAQKALTPQCKKALTRIFKICDMDNDMLLNDDEVHMFQRKCFNAPLHPQALEDVKAIVKRHITDWSFLFLHTLFIQRGRHETTWTVPTGCTTELTPLGLQFLKGLFTKYDEDRDGCLSPPELQNLFSTCPLMPWGPDVNNTVCTNYNGWITMQGYLAQWALTTFLEVPRTIELLAYLGYHYNHDDQLSALTVTRDKKIDLDKKQTNRNVFWCHVFGAKGVGKTSFLQGHLGRNLRYVATLNKENLSTFTINTVQVYGQEKYLMLHEIDVAVCDMLSPTETNCDVACLMYDVTNPRSFEFCAKMYLKHFVNSRVPTLIVACKTEHTAVRQDYDMTPAQFCTKFKLPPPQNFYSIDRVNKDVYVKLTTMAAYPKFLHTQLFKVKRHFNIPLGILILNTINLKRLVHMLLVQQNPIWLQEKLSHMTDAVLQGEYAYLKIGLGIAAIAGVGLLNFLIEFFEKRLFYLHQQGTEKDSRNLRDCIKIKDIFYHRKELYKYQCLYIVNRNNDTDYMKCPQNLCLFYYTSCNIYYATNNEMAFIYKLYSTQYLYAYTTQLKVGKNEHY</sequence>
<keyword evidence="7" id="KW-1000">Mitochondrion outer membrane</keyword>
<evidence type="ECO:0000256" key="13">
    <source>
        <dbReference type="ARBA" id="ARBA00023136"/>
    </source>
</evidence>
<reference evidence="17 18" key="1">
    <citation type="submission" date="2022-12" db="EMBL/GenBank/DDBJ databases">
        <title>Chromosome-level genome of Tegillarca granosa.</title>
        <authorList>
            <person name="Kim J."/>
        </authorList>
    </citation>
    <scope>NUCLEOTIDE SEQUENCE [LARGE SCALE GENOMIC DNA]</scope>
    <source>
        <strain evidence="17">Teg-2019</strain>
        <tissue evidence="17">Adductor muscle</tissue>
    </source>
</reference>
<dbReference type="PROSITE" id="PS51423">
    <property type="entry name" value="MIRO"/>
    <property type="match status" value="2"/>
</dbReference>
<keyword evidence="13 14" id="KW-0472">Membrane</keyword>
<evidence type="ECO:0008006" key="19">
    <source>
        <dbReference type="Google" id="ProtNLM"/>
    </source>
</evidence>
<feature type="domain" description="Miro" evidence="16">
    <location>
        <begin position="4"/>
        <end position="170"/>
    </location>
</feature>
<dbReference type="CDD" id="cd01893">
    <property type="entry name" value="Miro1"/>
    <property type="match status" value="1"/>
</dbReference>
<feature type="domain" description="Miro" evidence="16">
    <location>
        <begin position="369"/>
        <end position="532"/>
    </location>
</feature>
<evidence type="ECO:0000256" key="2">
    <source>
        <dbReference type="ARBA" id="ARBA00007981"/>
    </source>
</evidence>
<dbReference type="PANTHER" id="PTHR24072">
    <property type="entry name" value="RHO FAMILY GTPASE"/>
    <property type="match status" value="1"/>
</dbReference>
<dbReference type="InterPro" id="IPR013566">
    <property type="entry name" value="EF_hand_assoc_1"/>
</dbReference>
<dbReference type="PROSITE" id="PS51419">
    <property type="entry name" value="RAB"/>
    <property type="match status" value="1"/>
</dbReference>
<keyword evidence="6" id="KW-0547">Nucleotide-binding</keyword>
<dbReference type="PROSITE" id="PS50222">
    <property type="entry name" value="EF_HAND_2"/>
    <property type="match status" value="1"/>
</dbReference>
<dbReference type="InterPro" id="IPR018247">
    <property type="entry name" value="EF_Hand_1_Ca_BS"/>
</dbReference>
<dbReference type="SMART" id="SM00054">
    <property type="entry name" value="EFh"/>
    <property type="match status" value="2"/>
</dbReference>
<dbReference type="SUPFAM" id="SSF52540">
    <property type="entry name" value="P-loop containing nucleoside triphosphate hydrolases"/>
    <property type="match status" value="2"/>
</dbReference>
<dbReference type="Gene3D" id="1.10.238.10">
    <property type="entry name" value="EF-hand"/>
    <property type="match status" value="2"/>
</dbReference>
<dbReference type="SMART" id="SM00175">
    <property type="entry name" value="RAB"/>
    <property type="match status" value="1"/>
</dbReference>
<dbReference type="Proteomes" id="UP001217089">
    <property type="component" value="Unassembled WGS sequence"/>
</dbReference>
<keyword evidence="5" id="KW-0677">Repeat</keyword>
<dbReference type="InterPro" id="IPR001806">
    <property type="entry name" value="Small_GTPase"/>
</dbReference>
<dbReference type="SMART" id="SM00173">
    <property type="entry name" value="RAS"/>
    <property type="match status" value="1"/>
</dbReference>
<evidence type="ECO:0000259" key="15">
    <source>
        <dbReference type="PROSITE" id="PS50222"/>
    </source>
</evidence>
<dbReference type="InterPro" id="IPR020860">
    <property type="entry name" value="MIRO_dom"/>
</dbReference>
<evidence type="ECO:0000256" key="12">
    <source>
        <dbReference type="ARBA" id="ARBA00023134"/>
    </source>
</evidence>
<keyword evidence="10 14" id="KW-1133">Transmembrane helix</keyword>
<dbReference type="EMBL" id="JARBDR010000214">
    <property type="protein sequence ID" value="KAJ8319335.1"/>
    <property type="molecule type" value="Genomic_DNA"/>
</dbReference>
<evidence type="ECO:0000256" key="8">
    <source>
        <dbReference type="ARBA" id="ARBA00022801"/>
    </source>
</evidence>
<comment type="caution">
    <text evidence="17">The sequence shown here is derived from an EMBL/GenBank/DDBJ whole genome shotgun (WGS) entry which is preliminary data.</text>
</comment>
<dbReference type="SUPFAM" id="SSF47473">
    <property type="entry name" value="EF-hand"/>
    <property type="match status" value="1"/>
</dbReference>
<evidence type="ECO:0000256" key="5">
    <source>
        <dbReference type="ARBA" id="ARBA00022737"/>
    </source>
</evidence>
<evidence type="ECO:0000256" key="9">
    <source>
        <dbReference type="ARBA" id="ARBA00022837"/>
    </source>
</evidence>
<dbReference type="Pfam" id="PF08355">
    <property type="entry name" value="EF_assoc_1"/>
    <property type="match status" value="1"/>
</dbReference>
<dbReference type="InterPro" id="IPR011992">
    <property type="entry name" value="EF-hand-dom_pair"/>
</dbReference>
<comment type="subcellular location">
    <subcellularLocation>
        <location evidence="1">Mitochondrion outer membrane</location>
        <topology evidence="1">Single-pass type IV membrane protein</topology>
    </subcellularLocation>
</comment>
<gene>
    <name evidence="17" type="ORF">KUTeg_004426</name>
</gene>
<dbReference type="InterPro" id="IPR013567">
    <property type="entry name" value="EF_hand_assoc_2"/>
</dbReference>
<dbReference type="SMART" id="SM00174">
    <property type="entry name" value="RHO"/>
    <property type="match status" value="1"/>
</dbReference>
<evidence type="ECO:0000256" key="4">
    <source>
        <dbReference type="ARBA" id="ARBA00022723"/>
    </source>
</evidence>
<comment type="similarity">
    <text evidence="2">Belongs to the mitochondrial Rho GTPase family.</text>
</comment>
<protein>
    <recommendedName>
        <fullName evidence="19">Mitochondrial Rho GTPase</fullName>
    </recommendedName>
</protein>
<evidence type="ECO:0000256" key="1">
    <source>
        <dbReference type="ARBA" id="ARBA00004200"/>
    </source>
</evidence>
<feature type="domain" description="EF-hand" evidence="15">
    <location>
        <begin position="259"/>
        <end position="294"/>
    </location>
</feature>
<evidence type="ECO:0000313" key="17">
    <source>
        <dbReference type="EMBL" id="KAJ8319335.1"/>
    </source>
</evidence>
<keyword evidence="11" id="KW-0496">Mitochondrion</keyword>
<dbReference type="InterPro" id="IPR002048">
    <property type="entry name" value="EF_hand_dom"/>
</dbReference>
<dbReference type="Gene3D" id="3.40.50.300">
    <property type="entry name" value="P-loop containing nucleotide triphosphate hydrolases"/>
    <property type="match status" value="2"/>
</dbReference>
<evidence type="ECO:0000256" key="11">
    <source>
        <dbReference type="ARBA" id="ARBA00023128"/>
    </source>
</evidence>
<keyword evidence="9" id="KW-0106">Calcium</keyword>
<dbReference type="InterPro" id="IPR003578">
    <property type="entry name" value="Small_GTPase_Rho"/>
</dbReference>
<evidence type="ECO:0000313" key="18">
    <source>
        <dbReference type="Proteomes" id="UP001217089"/>
    </source>
</evidence>
<keyword evidence="8" id="KW-0378">Hydrolase</keyword>
<evidence type="ECO:0000256" key="10">
    <source>
        <dbReference type="ARBA" id="ARBA00022989"/>
    </source>
</evidence>
<proteinExistence type="inferred from homology"/>
<keyword evidence="12" id="KW-0342">GTP-binding</keyword>
<evidence type="ECO:0000256" key="3">
    <source>
        <dbReference type="ARBA" id="ARBA00022692"/>
    </source>
</evidence>
<accession>A0ABQ9FUE9</accession>
<dbReference type="InterPro" id="IPR027417">
    <property type="entry name" value="P-loop_NTPase"/>
</dbReference>
<keyword evidence="18" id="KW-1185">Reference proteome</keyword>
<dbReference type="PROSITE" id="PS00018">
    <property type="entry name" value="EF_HAND_1"/>
    <property type="match status" value="1"/>
</dbReference>
<name>A0ABQ9FUE9_TEGGR</name>
<evidence type="ECO:0000259" key="16">
    <source>
        <dbReference type="PROSITE" id="PS51423"/>
    </source>
</evidence>
<evidence type="ECO:0000256" key="7">
    <source>
        <dbReference type="ARBA" id="ARBA00022787"/>
    </source>
</evidence>
<organism evidence="17 18">
    <name type="scientific">Tegillarca granosa</name>
    <name type="common">Malaysian cockle</name>
    <name type="synonym">Anadara granosa</name>
    <dbReference type="NCBI Taxonomy" id="220873"/>
    <lineage>
        <taxon>Eukaryota</taxon>
        <taxon>Metazoa</taxon>
        <taxon>Spiralia</taxon>
        <taxon>Lophotrochozoa</taxon>
        <taxon>Mollusca</taxon>
        <taxon>Bivalvia</taxon>
        <taxon>Autobranchia</taxon>
        <taxon>Pteriomorphia</taxon>
        <taxon>Arcoida</taxon>
        <taxon>Arcoidea</taxon>
        <taxon>Arcidae</taxon>
        <taxon>Tegillarca</taxon>
    </lineage>
</organism>
<dbReference type="Pfam" id="PF00071">
    <property type="entry name" value="Ras"/>
    <property type="match status" value="1"/>
</dbReference>
<dbReference type="Pfam" id="PF08356">
    <property type="entry name" value="EF_assoc_2"/>
    <property type="match status" value="1"/>
</dbReference>
<feature type="transmembrane region" description="Helical" evidence="14">
    <location>
        <begin position="593"/>
        <end position="615"/>
    </location>
</feature>
<keyword evidence="4" id="KW-0479">Metal-binding</keyword>
<evidence type="ECO:0000256" key="6">
    <source>
        <dbReference type="ARBA" id="ARBA00022741"/>
    </source>
</evidence>
<evidence type="ECO:0000256" key="14">
    <source>
        <dbReference type="SAM" id="Phobius"/>
    </source>
</evidence>
<dbReference type="PRINTS" id="PR00449">
    <property type="entry name" value="RASTRNSFRMNG"/>
</dbReference>
<keyword evidence="3 14" id="KW-0812">Transmembrane</keyword>